<feature type="region of interest" description="Disordered" evidence="1">
    <location>
        <begin position="33"/>
        <end position="75"/>
    </location>
</feature>
<evidence type="ECO:0000313" key="3">
    <source>
        <dbReference type="Proteomes" id="UP000542674"/>
    </source>
</evidence>
<accession>A0A7W7T6T8</accession>
<feature type="compositionally biased region" description="Basic and acidic residues" evidence="1">
    <location>
        <begin position="34"/>
        <end position="55"/>
    </location>
</feature>
<comment type="caution">
    <text evidence="2">The sequence shown here is derived from an EMBL/GenBank/DDBJ whole genome shotgun (WGS) entry which is preliminary data.</text>
</comment>
<feature type="compositionally biased region" description="Polar residues" evidence="1">
    <location>
        <begin position="64"/>
        <end position="75"/>
    </location>
</feature>
<organism evidence="2 3">
    <name type="scientific">Saccharothrix violaceirubra</name>
    <dbReference type="NCBI Taxonomy" id="413306"/>
    <lineage>
        <taxon>Bacteria</taxon>
        <taxon>Bacillati</taxon>
        <taxon>Actinomycetota</taxon>
        <taxon>Actinomycetes</taxon>
        <taxon>Pseudonocardiales</taxon>
        <taxon>Pseudonocardiaceae</taxon>
        <taxon>Saccharothrix</taxon>
    </lineage>
</organism>
<protein>
    <submittedName>
        <fullName evidence="2">Uncharacterized protein</fullName>
    </submittedName>
</protein>
<keyword evidence="3" id="KW-1185">Reference proteome</keyword>
<gene>
    <name evidence="2" type="ORF">F4559_004987</name>
</gene>
<dbReference type="EMBL" id="JACHJS010000001">
    <property type="protein sequence ID" value="MBB4967628.1"/>
    <property type="molecule type" value="Genomic_DNA"/>
</dbReference>
<evidence type="ECO:0000313" key="2">
    <source>
        <dbReference type="EMBL" id="MBB4967628.1"/>
    </source>
</evidence>
<reference evidence="2 3" key="1">
    <citation type="submission" date="2020-08" db="EMBL/GenBank/DDBJ databases">
        <title>Sequencing the genomes of 1000 actinobacteria strains.</title>
        <authorList>
            <person name="Klenk H.-P."/>
        </authorList>
    </citation>
    <scope>NUCLEOTIDE SEQUENCE [LARGE SCALE GENOMIC DNA]</scope>
    <source>
        <strain evidence="2 3">DSM 45084</strain>
    </source>
</reference>
<evidence type="ECO:0000256" key="1">
    <source>
        <dbReference type="SAM" id="MobiDB-lite"/>
    </source>
</evidence>
<name>A0A7W7T6T8_9PSEU</name>
<dbReference type="Proteomes" id="UP000542674">
    <property type="component" value="Unassembled WGS sequence"/>
</dbReference>
<proteinExistence type="predicted"/>
<sequence>MTTAGARFRRKIRIEVEVDRTRDMPDLVVLTSRRSAEASAHVEHDRRPVAGERGGEGSGADQWTHGTNLHPSGDD</sequence>
<dbReference type="AlphaFoldDB" id="A0A7W7T6T8"/>